<dbReference type="OrthoDB" id="7438107at2759"/>
<gene>
    <name evidence="1" type="ORF">EVAR_31629_1</name>
</gene>
<proteinExistence type="predicted"/>
<dbReference type="EMBL" id="BGZK01000448">
    <property type="protein sequence ID" value="GBP44185.1"/>
    <property type="molecule type" value="Genomic_DNA"/>
</dbReference>
<dbReference type="Proteomes" id="UP000299102">
    <property type="component" value="Unassembled WGS sequence"/>
</dbReference>
<sequence length="82" mass="9298">MHLQTELGEEISYKAGDVEKVQISAEAEMLYYELIKALEEEEKLGIATDRQTAVRETVKADVVRFKTQTALKSLFSYVAWVG</sequence>
<reference evidence="1 2" key="1">
    <citation type="journal article" date="2019" name="Commun. Biol.">
        <title>The bagworm genome reveals a unique fibroin gene that provides high tensile strength.</title>
        <authorList>
            <person name="Kono N."/>
            <person name="Nakamura H."/>
            <person name="Ohtoshi R."/>
            <person name="Tomita M."/>
            <person name="Numata K."/>
            <person name="Arakawa K."/>
        </authorList>
    </citation>
    <scope>NUCLEOTIDE SEQUENCE [LARGE SCALE GENOMIC DNA]</scope>
</reference>
<protein>
    <submittedName>
        <fullName evidence="1">Uncharacterized protein</fullName>
    </submittedName>
</protein>
<keyword evidence="2" id="KW-1185">Reference proteome</keyword>
<organism evidence="1 2">
    <name type="scientific">Eumeta variegata</name>
    <name type="common">Bagworm moth</name>
    <name type="synonym">Eumeta japonica</name>
    <dbReference type="NCBI Taxonomy" id="151549"/>
    <lineage>
        <taxon>Eukaryota</taxon>
        <taxon>Metazoa</taxon>
        <taxon>Ecdysozoa</taxon>
        <taxon>Arthropoda</taxon>
        <taxon>Hexapoda</taxon>
        <taxon>Insecta</taxon>
        <taxon>Pterygota</taxon>
        <taxon>Neoptera</taxon>
        <taxon>Endopterygota</taxon>
        <taxon>Lepidoptera</taxon>
        <taxon>Glossata</taxon>
        <taxon>Ditrysia</taxon>
        <taxon>Tineoidea</taxon>
        <taxon>Psychidae</taxon>
        <taxon>Oiketicinae</taxon>
        <taxon>Eumeta</taxon>
    </lineage>
</organism>
<evidence type="ECO:0000313" key="1">
    <source>
        <dbReference type="EMBL" id="GBP44185.1"/>
    </source>
</evidence>
<name>A0A4C1W2A0_EUMVA</name>
<evidence type="ECO:0000313" key="2">
    <source>
        <dbReference type="Proteomes" id="UP000299102"/>
    </source>
</evidence>
<accession>A0A4C1W2A0</accession>
<dbReference type="AlphaFoldDB" id="A0A4C1W2A0"/>
<comment type="caution">
    <text evidence="1">The sequence shown here is derived from an EMBL/GenBank/DDBJ whole genome shotgun (WGS) entry which is preliminary data.</text>
</comment>